<sequence>MVQEALPELAVEFPVVLFNGERQINVGNIEIHPAIDYLKFRTMLKHMIGVSYNNLTTYFVEKCRPSSDNLQSKILITKKADFSAFVHQKNAYFLVVVKRTRRRKISNRIGTEISPEDLFDYSFEHREIGTQVPESGKVAFWLHQLEMERVNKKMMNLVMMDGGLKCDLEADLDASFPSVAEAYPVVERPMSRESCEECEKAMRRGWKPGFHLCVYDDVVEGFFRSPAGPVSRSR</sequence>
<dbReference type="Proteomes" id="UP001408789">
    <property type="component" value="Unassembled WGS sequence"/>
</dbReference>
<name>A0AAP0H8Q7_9ASTR</name>
<organism evidence="2 3">
    <name type="scientific">Deinandra increscens subsp. villosa</name>
    <dbReference type="NCBI Taxonomy" id="3103831"/>
    <lineage>
        <taxon>Eukaryota</taxon>
        <taxon>Viridiplantae</taxon>
        <taxon>Streptophyta</taxon>
        <taxon>Embryophyta</taxon>
        <taxon>Tracheophyta</taxon>
        <taxon>Spermatophyta</taxon>
        <taxon>Magnoliopsida</taxon>
        <taxon>eudicotyledons</taxon>
        <taxon>Gunneridae</taxon>
        <taxon>Pentapetalae</taxon>
        <taxon>asterids</taxon>
        <taxon>campanulids</taxon>
        <taxon>Asterales</taxon>
        <taxon>Asteraceae</taxon>
        <taxon>Asteroideae</taxon>
        <taxon>Heliantheae alliance</taxon>
        <taxon>Madieae</taxon>
        <taxon>Madiinae</taxon>
        <taxon>Deinandra</taxon>
    </lineage>
</organism>
<comment type="caution">
    <text evidence="2">The sequence shown here is derived from an EMBL/GenBank/DDBJ whole genome shotgun (WGS) entry which is preliminary data.</text>
</comment>
<dbReference type="EMBL" id="JBCNJP010000003">
    <property type="protein sequence ID" value="KAK9079228.1"/>
    <property type="molecule type" value="Genomic_DNA"/>
</dbReference>
<proteinExistence type="predicted"/>
<dbReference type="AlphaFoldDB" id="A0AAP0H8Q7"/>
<evidence type="ECO:0000313" key="2">
    <source>
        <dbReference type="EMBL" id="KAK9079228.1"/>
    </source>
</evidence>
<dbReference type="PANTHER" id="PTHR36351">
    <property type="entry name" value="EMBRYO SAC DEVELOPMENT ARREST 12"/>
    <property type="match status" value="1"/>
</dbReference>
<protein>
    <recommendedName>
        <fullName evidence="1">DUF7138 domain-containing protein</fullName>
    </recommendedName>
</protein>
<feature type="domain" description="DUF7138" evidence="1">
    <location>
        <begin position="11"/>
        <end position="95"/>
    </location>
</feature>
<gene>
    <name evidence="2" type="ORF">SSX86_000898</name>
</gene>
<evidence type="ECO:0000259" key="1">
    <source>
        <dbReference type="Pfam" id="PF23596"/>
    </source>
</evidence>
<reference evidence="2 3" key="1">
    <citation type="submission" date="2024-04" db="EMBL/GenBank/DDBJ databases">
        <title>The reference genome of an endangered Asteraceae, Deinandra increscens subsp. villosa, native to the Central Coast of California.</title>
        <authorList>
            <person name="Guilliams M."/>
            <person name="Hasenstab-Lehman K."/>
            <person name="Meyer R."/>
            <person name="Mcevoy S."/>
        </authorList>
    </citation>
    <scope>NUCLEOTIDE SEQUENCE [LARGE SCALE GENOMIC DNA]</scope>
    <source>
        <tissue evidence="2">Leaf</tissue>
    </source>
</reference>
<accession>A0AAP0H8Q7</accession>
<dbReference type="PANTHER" id="PTHR36351:SF1">
    <property type="entry name" value="EMBRYO SAC DEVELOPMENT ARREST 12"/>
    <property type="match status" value="1"/>
</dbReference>
<dbReference type="InterPro" id="IPR055562">
    <property type="entry name" value="DUF7138"/>
</dbReference>
<dbReference type="Pfam" id="PF23596">
    <property type="entry name" value="DUF7138"/>
    <property type="match status" value="1"/>
</dbReference>
<evidence type="ECO:0000313" key="3">
    <source>
        <dbReference type="Proteomes" id="UP001408789"/>
    </source>
</evidence>
<keyword evidence="3" id="KW-1185">Reference proteome</keyword>